<reference evidence="1 2" key="1">
    <citation type="journal article" date="2021" name="Plant Biotechnol. J.">
        <title>Multi-omics assisted identification of the key and species-specific regulatory components of drought-tolerant mechanisms in Gossypium stocksii.</title>
        <authorList>
            <person name="Yu D."/>
            <person name="Ke L."/>
            <person name="Zhang D."/>
            <person name="Wu Y."/>
            <person name="Sun Y."/>
            <person name="Mei J."/>
            <person name="Sun J."/>
            <person name="Sun Y."/>
        </authorList>
    </citation>
    <scope>NUCLEOTIDE SEQUENCE [LARGE SCALE GENOMIC DNA]</scope>
    <source>
        <strain evidence="2">cv. E1</strain>
        <tissue evidence="1">Leaf</tissue>
    </source>
</reference>
<proteinExistence type="predicted"/>
<keyword evidence="2" id="KW-1185">Reference proteome</keyword>
<protein>
    <submittedName>
        <fullName evidence="1">Uncharacterized protein</fullName>
    </submittedName>
</protein>
<comment type="caution">
    <text evidence="1">The sequence shown here is derived from an EMBL/GenBank/DDBJ whole genome shotgun (WGS) entry which is preliminary data.</text>
</comment>
<sequence length="136" mass="15819">MDAIRRFKDSRVWHVKVPLVIFSTVEMHESNSVMWQYGCRQRIPPQPQELDMWGRLDEDWTTFHNKFIKMSQYEMSKECLRKRPRRGPINPRSGGHAVDGLTSAPYAHANLIPVQPVGQYGSFIPVTNPFYFTLAP</sequence>
<dbReference type="OrthoDB" id="1435547at2759"/>
<evidence type="ECO:0000313" key="2">
    <source>
        <dbReference type="Proteomes" id="UP000828251"/>
    </source>
</evidence>
<dbReference type="Proteomes" id="UP000828251">
    <property type="component" value="Unassembled WGS sequence"/>
</dbReference>
<evidence type="ECO:0000313" key="1">
    <source>
        <dbReference type="EMBL" id="KAH1083897.1"/>
    </source>
</evidence>
<name>A0A9D3VKB5_9ROSI</name>
<organism evidence="1 2">
    <name type="scientific">Gossypium stocksii</name>
    <dbReference type="NCBI Taxonomy" id="47602"/>
    <lineage>
        <taxon>Eukaryota</taxon>
        <taxon>Viridiplantae</taxon>
        <taxon>Streptophyta</taxon>
        <taxon>Embryophyta</taxon>
        <taxon>Tracheophyta</taxon>
        <taxon>Spermatophyta</taxon>
        <taxon>Magnoliopsida</taxon>
        <taxon>eudicotyledons</taxon>
        <taxon>Gunneridae</taxon>
        <taxon>Pentapetalae</taxon>
        <taxon>rosids</taxon>
        <taxon>malvids</taxon>
        <taxon>Malvales</taxon>
        <taxon>Malvaceae</taxon>
        <taxon>Malvoideae</taxon>
        <taxon>Gossypium</taxon>
    </lineage>
</organism>
<dbReference type="EMBL" id="JAIQCV010000007">
    <property type="protein sequence ID" value="KAH1083897.1"/>
    <property type="molecule type" value="Genomic_DNA"/>
</dbReference>
<gene>
    <name evidence="1" type="ORF">J1N35_023658</name>
</gene>
<dbReference type="AlphaFoldDB" id="A0A9D3VKB5"/>
<accession>A0A9D3VKB5</accession>